<organism evidence="11 12">
    <name type="scientific">Meganyctiphanes norvegica</name>
    <name type="common">Northern krill</name>
    <name type="synonym">Thysanopoda norvegica</name>
    <dbReference type="NCBI Taxonomy" id="48144"/>
    <lineage>
        <taxon>Eukaryota</taxon>
        <taxon>Metazoa</taxon>
        <taxon>Ecdysozoa</taxon>
        <taxon>Arthropoda</taxon>
        <taxon>Crustacea</taxon>
        <taxon>Multicrustacea</taxon>
        <taxon>Malacostraca</taxon>
        <taxon>Eumalacostraca</taxon>
        <taxon>Eucarida</taxon>
        <taxon>Euphausiacea</taxon>
        <taxon>Euphausiidae</taxon>
        <taxon>Meganyctiphanes</taxon>
    </lineage>
</organism>
<evidence type="ECO:0000256" key="8">
    <source>
        <dbReference type="SAM" id="MobiDB-lite"/>
    </source>
</evidence>
<comment type="catalytic activity">
    <reaction evidence="6">
        <text>O-phospho-L-threonyl-[protein] + H2O = L-threonyl-[protein] + phosphate</text>
        <dbReference type="Rhea" id="RHEA:47004"/>
        <dbReference type="Rhea" id="RHEA-COMP:11060"/>
        <dbReference type="Rhea" id="RHEA-COMP:11605"/>
        <dbReference type="ChEBI" id="CHEBI:15377"/>
        <dbReference type="ChEBI" id="CHEBI:30013"/>
        <dbReference type="ChEBI" id="CHEBI:43474"/>
        <dbReference type="ChEBI" id="CHEBI:61977"/>
        <dbReference type="EC" id="3.1.3.16"/>
    </reaction>
</comment>
<dbReference type="InterPro" id="IPR016130">
    <property type="entry name" value="Tyr_Pase_AS"/>
</dbReference>
<evidence type="ECO:0000256" key="7">
    <source>
        <dbReference type="PIRSR" id="PIRSR620405-1"/>
    </source>
</evidence>
<evidence type="ECO:0000256" key="3">
    <source>
        <dbReference type="ARBA" id="ARBA00022801"/>
    </source>
</evidence>
<feature type="region of interest" description="Disordered" evidence="8">
    <location>
        <begin position="338"/>
        <end position="365"/>
    </location>
</feature>
<evidence type="ECO:0000313" key="11">
    <source>
        <dbReference type="EMBL" id="CAL4127387.1"/>
    </source>
</evidence>
<feature type="compositionally biased region" description="Low complexity" evidence="8">
    <location>
        <begin position="200"/>
        <end position="209"/>
    </location>
</feature>
<dbReference type="EMBL" id="CAXKWB010025122">
    <property type="protein sequence ID" value="CAL4127387.1"/>
    <property type="molecule type" value="Genomic_DNA"/>
</dbReference>
<evidence type="ECO:0000259" key="10">
    <source>
        <dbReference type="PROSITE" id="PS50056"/>
    </source>
</evidence>
<dbReference type="EC" id="3.1.3.16" evidence="2"/>
<feature type="domain" description="Tyrosine specific protein phosphatases" evidence="10">
    <location>
        <begin position="107"/>
        <end position="164"/>
    </location>
</feature>
<dbReference type="PROSITE" id="PS50056">
    <property type="entry name" value="TYR_PHOSPHATASE_2"/>
    <property type="match status" value="1"/>
</dbReference>
<dbReference type="SUPFAM" id="SSF52799">
    <property type="entry name" value="(Phosphotyrosine protein) phosphatases II"/>
    <property type="match status" value="1"/>
</dbReference>
<comment type="catalytic activity">
    <reaction evidence="5">
        <text>O-phospho-L-seryl-[protein] + H2O = L-seryl-[protein] + phosphate</text>
        <dbReference type="Rhea" id="RHEA:20629"/>
        <dbReference type="Rhea" id="RHEA-COMP:9863"/>
        <dbReference type="Rhea" id="RHEA-COMP:11604"/>
        <dbReference type="ChEBI" id="CHEBI:15377"/>
        <dbReference type="ChEBI" id="CHEBI:29999"/>
        <dbReference type="ChEBI" id="CHEBI:43474"/>
        <dbReference type="ChEBI" id="CHEBI:83421"/>
        <dbReference type="EC" id="3.1.3.16"/>
    </reaction>
</comment>
<name>A0AAV2RP38_MEGNR</name>
<feature type="domain" description="Tyrosine-protein phosphatase" evidence="9">
    <location>
        <begin position="31"/>
        <end position="185"/>
    </location>
</feature>
<proteinExistence type="inferred from homology"/>
<evidence type="ECO:0000256" key="5">
    <source>
        <dbReference type="ARBA" id="ARBA00047761"/>
    </source>
</evidence>
<dbReference type="SMART" id="SM00195">
    <property type="entry name" value="DSPc"/>
    <property type="match status" value="1"/>
</dbReference>
<dbReference type="PANTHER" id="PTHR45682">
    <property type="entry name" value="AGAP008228-PA"/>
    <property type="match status" value="1"/>
</dbReference>
<keyword evidence="12" id="KW-1185">Reference proteome</keyword>
<dbReference type="GO" id="GO:0043409">
    <property type="term" value="P:negative regulation of MAPK cascade"/>
    <property type="evidence" value="ECO:0007669"/>
    <property type="project" value="TreeGrafter"/>
</dbReference>
<evidence type="ECO:0000259" key="9">
    <source>
        <dbReference type="PROSITE" id="PS50054"/>
    </source>
</evidence>
<protein>
    <recommendedName>
        <fullName evidence="2">protein-serine/threonine phosphatase</fullName>
        <ecNumber evidence="2">3.1.3.16</ecNumber>
    </recommendedName>
</protein>
<sequence length="491" mass="54851">MVRARVQRCSSGELKRLLLEPSGGRYYPPTNPYDEVFPGVLLADADTALSTSVLKDLGVTHVLNAAQGHNSDVYGGYVNTNMSYYRRHNIGFLGIPAMDMPAFYMKPYFEEAAEFINNALKMNGKVLVHCQCGISRSAALVLAFLILKRGMTVQTAMATVSARRNIFPNQGFMEQLCDLDYEQRTSGRTQEANTFHNMPRRSSSPSPIRDYCRRPEIPTTSTYTSSPYLSSSYSNSNSSANTYPKYFSTRLMGRNTTPFESPYVARRAQSVDRFVPTQTYSRYDAGLQAISTSMDALPSSPYHYRSTVPRSVSPSPASTSYRSASLPSAYFNRYSTSAGRYRNESSDSEDDGDHRDKLPLNSVHSSYRPHNYIAGTVRGRSEVNKGGYKSTQSAKANYCSRVPFDSYDKSATTKDLYNRYRLKPNYSVEDNPATSKTGYSSYNGSLSYPNSLFANGIPTYNQYLTRTSSAYTPEALTYNNYSTPLVPRVHA</sequence>
<dbReference type="GO" id="GO:0033549">
    <property type="term" value="F:MAP kinase phosphatase activity"/>
    <property type="evidence" value="ECO:0007669"/>
    <property type="project" value="TreeGrafter"/>
</dbReference>
<dbReference type="InterPro" id="IPR000387">
    <property type="entry name" value="Tyr_Pase_dom"/>
</dbReference>
<dbReference type="PANTHER" id="PTHR45682:SF1">
    <property type="entry name" value="DUAL SPECIFICITY PROTEIN PHOSPHATASE 3"/>
    <property type="match status" value="1"/>
</dbReference>
<comment type="similarity">
    <text evidence="1">Belongs to the protein-tyrosine phosphatase family. Non-receptor class dual specificity subfamily.</text>
</comment>
<dbReference type="InterPro" id="IPR000340">
    <property type="entry name" value="Dual-sp_phosphatase_cat-dom"/>
</dbReference>
<feature type="region of interest" description="Disordered" evidence="8">
    <location>
        <begin position="188"/>
        <end position="239"/>
    </location>
</feature>
<evidence type="ECO:0000256" key="6">
    <source>
        <dbReference type="ARBA" id="ARBA00048336"/>
    </source>
</evidence>
<dbReference type="Proteomes" id="UP001497623">
    <property type="component" value="Unassembled WGS sequence"/>
</dbReference>
<dbReference type="Gene3D" id="3.90.190.10">
    <property type="entry name" value="Protein tyrosine phosphatase superfamily"/>
    <property type="match status" value="1"/>
</dbReference>
<dbReference type="PROSITE" id="PS00383">
    <property type="entry name" value="TYR_PHOSPHATASE_1"/>
    <property type="match status" value="1"/>
</dbReference>
<evidence type="ECO:0000313" key="12">
    <source>
        <dbReference type="Proteomes" id="UP001497623"/>
    </source>
</evidence>
<dbReference type="PRINTS" id="PR01908">
    <property type="entry name" value="ADSPHPHTASE"/>
</dbReference>
<keyword evidence="3" id="KW-0378">Hydrolase</keyword>
<reference evidence="11 12" key="1">
    <citation type="submission" date="2024-05" db="EMBL/GenBank/DDBJ databases">
        <authorList>
            <person name="Wallberg A."/>
        </authorList>
    </citation>
    <scope>NUCLEOTIDE SEQUENCE [LARGE SCALE GENOMIC DNA]</scope>
</reference>
<dbReference type="PRINTS" id="PR01909">
    <property type="entry name" value="ADSPHPHTASEA"/>
</dbReference>
<dbReference type="PROSITE" id="PS50054">
    <property type="entry name" value="TYR_PHOSPHATASE_DUAL"/>
    <property type="match status" value="1"/>
</dbReference>
<keyword evidence="4" id="KW-0904">Protein phosphatase</keyword>
<evidence type="ECO:0000256" key="2">
    <source>
        <dbReference type="ARBA" id="ARBA00013081"/>
    </source>
</evidence>
<dbReference type="InterPro" id="IPR020405">
    <property type="entry name" value="Atypical_DUSP_subfamA"/>
</dbReference>
<dbReference type="GO" id="GO:0004722">
    <property type="term" value="F:protein serine/threonine phosphatase activity"/>
    <property type="evidence" value="ECO:0007669"/>
    <property type="project" value="UniProtKB-EC"/>
</dbReference>
<evidence type="ECO:0000256" key="1">
    <source>
        <dbReference type="ARBA" id="ARBA00008601"/>
    </source>
</evidence>
<accession>A0AAV2RP38</accession>
<dbReference type="GO" id="GO:0005737">
    <property type="term" value="C:cytoplasm"/>
    <property type="evidence" value="ECO:0007669"/>
    <property type="project" value="TreeGrafter"/>
</dbReference>
<dbReference type="AlphaFoldDB" id="A0AAV2RP38"/>
<comment type="caution">
    <text evidence="11">The sequence shown here is derived from an EMBL/GenBank/DDBJ whole genome shotgun (WGS) entry which is preliminary data.</text>
</comment>
<dbReference type="InterPro" id="IPR020422">
    <property type="entry name" value="TYR_PHOSPHATASE_DUAL_dom"/>
</dbReference>
<feature type="compositionally biased region" description="Low complexity" evidence="8">
    <location>
        <begin position="218"/>
        <end position="239"/>
    </location>
</feature>
<evidence type="ECO:0000256" key="4">
    <source>
        <dbReference type="ARBA" id="ARBA00022912"/>
    </source>
</evidence>
<gene>
    <name evidence="11" type="ORF">MNOR_LOCUS25855</name>
</gene>
<dbReference type="InterPro" id="IPR029021">
    <property type="entry name" value="Prot-tyrosine_phosphatase-like"/>
</dbReference>
<dbReference type="Pfam" id="PF00782">
    <property type="entry name" value="DSPc"/>
    <property type="match status" value="1"/>
</dbReference>
<feature type="active site" description="Phosphocysteine intermediate" evidence="7">
    <location>
        <position position="130"/>
    </location>
</feature>
<dbReference type="GO" id="GO:0008138">
    <property type="term" value="F:protein tyrosine/serine/threonine phosphatase activity"/>
    <property type="evidence" value="ECO:0007669"/>
    <property type="project" value="InterPro"/>
</dbReference>